<sequence>MEKECLQAENRGNLSLASEMSLFFVFMMSQRCFWVAYDIDRVASFVLGRPVGLSDQAIDAELPLDMNDQDIAIDGSLSEARTDPNAPWTTMTGALHAIKLRQLWSKISTALYSGVSHSTDGYQQGPSIEGLRQELEAWWASTPQNAGPDAHLGSQPFSVFVSEDWFRLAYHYSMLLLYRHYIMETPHIIQKDGSSVSSSADADTRLQAFQVCADHAREICLRYRKLYQNKGAHLQFTWGSLHILFLAGLTYLYCLWRSPRTRAKTRQTTIMQTCMACTTVLIIIAERWHQAAPYRDIFETLSERTMRMMCGTDPSPSGQDMEARDSEQGEANERNQSSTVQDPATFDNMYDTTLDIMGTENANGFVPLQSWINNLEYITAPGDPQWLAQELLQGIRNFDSGTM</sequence>
<dbReference type="EMBL" id="JANPWZ010001697">
    <property type="protein sequence ID" value="KAJ3563877.1"/>
    <property type="molecule type" value="Genomic_DNA"/>
</dbReference>
<feature type="domain" description="Xylanolytic transcriptional activator regulatory" evidence="10">
    <location>
        <begin position="29"/>
        <end position="139"/>
    </location>
</feature>
<keyword evidence="5" id="KW-0238">DNA-binding</keyword>
<accession>A0A9W8N9E3</accession>
<feature type="region of interest" description="Disordered" evidence="8">
    <location>
        <begin position="308"/>
        <end position="346"/>
    </location>
</feature>
<evidence type="ECO:0000256" key="5">
    <source>
        <dbReference type="ARBA" id="ARBA00023125"/>
    </source>
</evidence>
<dbReference type="GO" id="GO:0008270">
    <property type="term" value="F:zinc ion binding"/>
    <property type="evidence" value="ECO:0007669"/>
    <property type="project" value="InterPro"/>
</dbReference>
<name>A0A9W8N9E3_9PEZI</name>
<proteinExistence type="predicted"/>
<evidence type="ECO:0000256" key="2">
    <source>
        <dbReference type="ARBA" id="ARBA00022723"/>
    </source>
</evidence>
<comment type="subcellular location">
    <subcellularLocation>
        <location evidence="1">Nucleus</location>
    </subcellularLocation>
</comment>
<keyword evidence="4" id="KW-0805">Transcription regulation</keyword>
<comment type="caution">
    <text evidence="11">The sequence shown here is derived from an EMBL/GenBank/DDBJ whole genome shotgun (WGS) entry which is preliminary data.</text>
</comment>
<dbReference type="CDD" id="cd12148">
    <property type="entry name" value="fungal_TF_MHR"/>
    <property type="match status" value="1"/>
</dbReference>
<evidence type="ECO:0000256" key="1">
    <source>
        <dbReference type="ARBA" id="ARBA00004123"/>
    </source>
</evidence>
<keyword evidence="9" id="KW-1133">Transmembrane helix</keyword>
<protein>
    <recommendedName>
        <fullName evidence="10">Xylanolytic transcriptional activator regulatory domain-containing protein</fullName>
    </recommendedName>
</protein>
<dbReference type="GO" id="GO:0000981">
    <property type="term" value="F:DNA-binding transcription factor activity, RNA polymerase II-specific"/>
    <property type="evidence" value="ECO:0007669"/>
    <property type="project" value="TreeGrafter"/>
</dbReference>
<evidence type="ECO:0000259" key="10">
    <source>
        <dbReference type="Pfam" id="PF04082"/>
    </source>
</evidence>
<evidence type="ECO:0000256" key="3">
    <source>
        <dbReference type="ARBA" id="ARBA00022833"/>
    </source>
</evidence>
<evidence type="ECO:0000313" key="11">
    <source>
        <dbReference type="EMBL" id="KAJ3563877.1"/>
    </source>
</evidence>
<evidence type="ECO:0000256" key="8">
    <source>
        <dbReference type="SAM" id="MobiDB-lite"/>
    </source>
</evidence>
<dbReference type="AlphaFoldDB" id="A0A9W8N9E3"/>
<keyword evidence="12" id="KW-1185">Reference proteome</keyword>
<keyword evidence="2" id="KW-0479">Metal-binding</keyword>
<reference evidence="11" key="1">
    <citation type="submission" date="2022-07" db="EMBL/GenBank/DDBJ databases">
        <title>Genome Sequence of Xylaria arbuscula.</title>
        <authorList>
            <person name="Buettner E."/>
        </authorList>
    </citation>
    <scope>NUCLEOTIDE SEQUENCE</scope>
    <source>
        <strain evidence="11">VT107</strain>
    </source>
</reference>
<keyword evidence="9" id="KW-0812">Transmembrane</keyword>
<dbReference type="Pfam" id="PF04082">
    <property type="entry name" value="Fungal_trans"/>
    <property type="match status" value="1"/>
</dbReference>
<evidence type="ECO:0000256" key="9">
    <source>
        <dbReference type="SAM" id="Phobius"/>
    </source>
</evidence>
<evidence type="ECO:0000256" key="7">
    <source>
        <dbReference type="ARBA" id="ARBA00023242"/>
    </source>
</evidence>
<dbReference type="VEuPathDB" id="FungiDB:F4678DRAFT_260506"/>
<dbReference type="GO" id="GO:0043565">
    <property type="term" value="F:sequence-specific DNA binding"/>
    <property type="evidence" value="ECO:0007669"/>
    <property type="project" value="TreeGrafter"/>
</dbReference>
<evidence type="ECO:0000256" key="4">
    <source>
        <dbReference type="ARBA" id="ARBA00023015"/>
    </source>
</evidence>
<dbReference type="PANTHER" id="PTHR47782:SF12">
    <property type="entry name" value="ZN(II)2CYS6 TRANSCRIPTION FACTOR (EUROFUNG)"/>
    <property type="match status" value="1"/>
</dbReference>
<feature type="compositionally biased region" description="Basic and acidic residues" evidence="8">
    <location>
        <begin position="321"/>
        <end position="333"/>
    </location>
</feature>
<evidence type="ECO:0000313" key="12">
    <source>
        <dbReference type="Proteomes" id="UP001148614"/>
    </source>
</evidence>
<dbReference type="Proteomes" id="UP001148614">
    <property type="component" value="Unassembled WGS sequence"/>
</dbReference>
<evidence type="ECO:0000256" key="6">
    <source>
        <dbReference type="ARBA" id="ARBA00023163"/>
    </source>
</evidence>
<dbReference type="PANTHER" id="PTHR47782">
    <property type="entry name" value="ZN(II)2CYS6 TRANSCRIPTION FACTOR (EUROFUNG)-RELATED"/>
    <property type="match status" value="1"/>
</dbReference>
<dbReference type="InterPro" id="IPR052202">
    <property type="entry name" value="Yeast_MetPath_Reg"/>
</dbReference>
<dbReference type="GO" id="GO:0045944">
    <property type="term" value="P:positive regulation of transcription by RNA polymerase II"/>
    <property type="evidence" value="ECO:0007669"/>
    <property type="project" value="TreeGrafter"/>
</dbReference>
<organism evidence="11 12">
    <name type="scientific">Xylaria arbuscula</name>
    <dbReference type="NCBI Taxonomy" id="114810"/>
    <lineage>
        <taxon>Eukaryota</taxon>
        <taxon>Fungi</taxon>
        <taxon>Dikarya</taxon>
        <taxon>Ascomycota</taxon>
        <taxon>Pezizomycotina</taxon>
        <taxon>Sordariomycetes</taxon>
        <taxon>Xylariomycetidae</taxon>
        <taxon>Xylariales</taxon>
        <taxon>Xylariaceae</taxon>
        <taxon>Xylaria</taxon>
    </lineage>
</organism>
<keyword evidence="9" id="KW-0472">Membrane</keyword>
<keyword evidence="3" id="KW-0862">Zinc</keyword>
<dbReference type="GO" id="GO:0005634">
    <property type="term" value="C:nucleus"/>
    <property type="evidence" value="ECO:0007669"/>
    <property type="project" value="UniProtKB-SubCell"/>
</dbReference>
<dbReference type="GO" id="GO:0006351">
    <property type="term" value="P:DNA-templated transcription"/>
    <property type="evidence" value="ECO:0007669"/>
    <property type="project" value="InterPro"/>
</dbReference>
<feature type="transmembrane region" description="Helical" evidence="9">
    <location>
        <begin position="236"/>
        <end position="256"/>
    </location>
</feature>
<dbReference type="InterPro" id="IPR007219">
    <property type="entry name" value="XnlR_reg_dom"/>
</dbReference>
<keyword evidence="6" id="KW-0804">Transcription</keyword>
<keyword evidence="7" id="KW-0539">Nucleus</keyword>
<gene>
    <name evidence="11" type="ORF">NPX13_g8048</name>
</gene>